<keyword evidence="3" id="KW-1185">Reference proteome</keyword>
<dbReference type="AlphaFoldDB" id="A0A182FYY1"/>
<dbReference type="VEuPathDB" id="VectorBase:AALB014809"/>
<sequence>MLRAEALSPPTTDADSSWPFLLHLSLAENNLITLWPRSCSEAGPSSLTTTTHLSPAASGHGTQPPPRSRSRSVTHASRPCASSRTDAILSSLTLSGGFFFPFPRGYRC</sequence>
<proteinExistence type="predicted"/>
<organism evidence="2 3">
    <name type="scientific">Anopheles albimanus</name>
    <name type="common">New world malaria mosquito</name>
    <dbReference type="NCBI Taxonomy" id="7167"/>
    <lineage>
        <taxon>Eukaryota</taxon>
        <taxon>Metazoa</taxon>
        <taxon>Ecdysozoa</taxon>
        <taxon>Arthropoda</taxon>
        <taxon>Hexapoda</taxon>
        <taxon>Insecta</taxon>
        <taxon>Pterygota</taxon>
        <taxon>Neoptera</taxon>
        <taxon>Endopterygota</taxon>
        <taxon>Diptera</taxon>
        <taxon>Nematocera</taxon>
        <taxon>Culicoidea</taxon>
        <taxon>Culicidae</taxon>
        <taxon>Anophelinae</taxon>
        <taxon>Anopheles</taxon>
    </lineage>
</organism>
<evidence type="ECO:0000256" key="1">
    <source>
        <dbReference type="SAM" id="MobiDB-lite"/>
    </source>
</evidence>
<dbReference type="Proteomes" id="UP000069272">
    <property type="component" value="Chromosome 2R"/>
</dbReference>
<protein>
    <submittedName>
        <fullName evidence="2">Uncharacterized protein</fullName>
    </submittedName>
</protein>
<reference evidence="2 3" key="1">
    <citation type="journal article" date="2017" name="G3 (Bethesda)">
        <title>The Physical Genome Mapping of Anopheles albimanus Corrected Scaffold Misassemblies and Identified Interarm Rearrangements in Genus Anopheles.</title>
        <authorList>
            <person name="Artemov G.N."/>
            <person name="Peery A.N."/>
            <person name="Jiang X."/>
            <person name="Tu Z."/>
            <person name="Stegniy V.N."/>
            <person name="Sharakhova M.V."/>
            <person name="Sharakhov I.V."/>
        </authorList>
    </citation>
    <scope>NUCLEOTIDE SEQUENCE [LARGE SCALE GENOMIC DNA]</scope>
    <source>
        <strain evidence="2 3">ALBI9_A</strain>
    </source>
</reference>
<dbReference type="EnsemblMetazoa" id="AALB014809-RA">
    <property type="protein sequence ID" value="AALB014809-PA"/>
    <property type="gene ID" value="AALB014809"/>
</dbReference>
<feature type="region of interest" description="Disordered" evidence="1">
    <location>
        <begin position="42"/>
        <end position="82"/>
    </location>
</feature>
<feature type="compositionally biased region" description="Polar residues" evidence="1">
    <location>
        <begin position="71"/>
        <end position="82"/>
    </location>
</feature>
<feature type="compositionally biased region" description="Low complexity" evidence="1">
    <location>
        <begin position="44"/>
        <end position="58"/>
    </location>
</feature>
<name>A0A182FYY1_ANOAL</name>
<accession>A0A182FYY1</accession>
<reference evidence="2" key="2">
    <citation type="submission" date="2022-08" db="UniProtKB">
        <authorList>
            <consortium name="EnsemblMetazoa"/>
        </authorList>
    </citation>
    <scope>IDENTIFICATION</scope>
    <source>
        <strain evidence="2">STECLA/ALBI9_A</strain>
    </source>
</reference>
<evidence type="ECO:0000313" key="3">
    <source>
        <dbReference type="Proteomes" id="UP000069272"/>
    </source>
</evidence>
<evidence type="ECO:0000313" key="2">
    <source>
        <dbReference type="EnsemblMetazoa" id="AALB014809-PA"/>
    </source>
</evidence>